<gene>
    <name evidence="2" type="ORF">NDU88_004023</name>
</gene>
<organism evidence="2 3">
    <name type="scientific">Pleurodeles waltl</name>
    <name type="common">Iberian ribbed newt</name>
    <dbReference type="NCBI Taxonomy" id="8319"/>
    <lineage>
        <taxon>Eukaryota</taxon>
        <taxon>Metazoa</taxon>
        <taxon>Chordata</taxon>
        <taxon>Craniata</taxon>
        <taxon>Vertebrata</taxon>
        <taxon>Euteleostomi</taxon>
        <taxon>Amphibia</taxon>
        <taxon>Batrachia</taxon>
        <taxon>Caudata</taxon>
        <taxon>Salamandroidea</taxon>
        <taxon>Salamandridae</taxon>
        <taxon>Pleurodelinae</taxon>
        <taxon>Pleurodeles</taxon>
    </lineage>
</organism>
<reference evidence="2" key="1">
    <citation type="journal article" date="2022" name="bioRxiv">
        <title>Sequencing and chromosome-scale assembly of the giantPleurodeles waltlgenome.</title>
        <authorList>
            <person name="Brown T."/>
            <person name="Elewa A."/>
            <person name="Iarovenko S."/>
            <person name="Subramanian E."/>
            <person name="Araus A.J."/>
            <person name="Petzold A."/>
            <person name="Susuki M."/>
            <person name="Suzuki K.-i.T."/>
            <person name="Hayashi T."/>
            <person name="Toyoda A."/>
            <person name="Oliveira C."/>
            <person name="Osipova E."/>
            <person name="Leigh N.D."/>
            <person name="Simon A."/>
            <person name="Yun M.H."/>
        </authorList>
    </citation>
    <scope>NUCLEOTIDE SEQUENCE</scope>
    <source>
        <strain evidence="2">20211129_DDA</strain>
        <tissue evidence="2">Liver</tissue>
    </source>
</reference>
<feature type="region of interest" description="Disordered" evidence="1">
    <location>
        <begin position="1"/>
        <end position="36"/>
    </location>
</feature>
<keyword evidence="3" id="KW-1185">Reference proteome</keyword>
<comment type="caution">
    <text evidence="2">The sequence shown here is derived from an EMBL/GenBank/DDBJ whole genome shotgun (WGS) entry which is preliminary data.</text>
</comment>
<name>A0AAV7MWC2_PLEWA</name>
<dbReference type="EMBL" id="JANPWB010000013">
    <property type="protein sequence ID" value="KAJ1106622.1"/>
    <property type="molecule type" value="Genomic_DNA"/>
</dbReference>
<evidence type="ECO:0000313" key="2">
    <source>
        <dbReference type="EMBL" id="KAJ1106622.1"/>
    </source>
</evidence>
<accession>A0AAV7MWC2</accession>
<feature type="compositionally biased region" description="Polar residues" evidence="1">
    <location>
        <begin position="12"/>
        <end position="21"/>
    </location>
</feature>
<proteinExistence type="predicted"/>
<dbReference type="Proteomes" id="UP001066276">
    <property type="component" value="Chromosome 9"/>
</dbReference>
<evidence type="ECO:0000256" key="1">
    <source>
        <dbReference type="SAM" id="MobiDB-lite"/>
    </source>
</evidence>
<dbReference type="AlphaFoldDB" id="A0AAV7MWC2"/>
<protein>
    <submittedName>
        <fullName evidence="2">Uncharacterized protein</fullName>
    </submittedName>
</protein>
<sequence length="120" mass="12825">MSRQAAIPSPPQNTVRPTALQTPRGPLGSRSLSVPHFTPREALSGRTTYEALGANAICCRLLRVGAPCLRTSAARLLPPTPTRSKTKPASGMGLRARCLLCGIFRCRSSQPPRPQHSNVA</sequence>
<evidence type="ECO:0000313" key="3">
    <source>
        <dbReference type="Proteomes" id="UP001066276"/>
    </source>
</evidence>